<dbReference type="eggNOG" id="ENOG5032RXU">
    <property type="taxonomic scope" value="Bacteria"/>
</dbReference>
<gene>
    <name evidence="1" type="ORF">HL41_01620</name>
</gene>
<dbReference type="STRING" id="289377.HL41_01620"/>
<dbReference type="KEGG" id="tcm:HL41_01620"/>
<evidence type="ECO:0000313" key="2">
    <source>
        <dbReference type="Proteomes" id="UP000028481"/>
    </source>
</evidence>
<dbReference type="RefSeq" id="WP_038060066.1">
    <property type="nucleotide sequence ID" value="NZ_CP008796.1"/>
</dbReference>
<dbReference type="EMBL" id="CP008796">
    <property type="protein sequence ID" value="AIH03623.1"/>
    <property type="molecule type" value="Genomic_DNA"/>
</dbReference>
<evidence type="ECO:0000313" key="1">
    <source>
        <dbReference type="EMBL" id="AIH03623.1"/>
    </source>
</evidence>
<dbReference type="OrthoDB" id="9793738at2"/>
<keyword evidence="2" id="KW-1185">Reference proteome</keyword>
<dbReference type="AlphaFoldDB" id="A0A075WTC4"/>
<protein>
    <submittedName>
        <fullName evidence="1">Uncharacterized protein</fullName>
    </submittedName>
</protein>
<dbReference type="HOGENOM" id="CLU_129910_0_0_0"/>
<organism evidence="1 2">
    <name type="scientific">Thermodesulfobacterium commune DSM 2178</name>
    <dbReference type="NCBI Taxonomy" id="289377"/>
    <lineage>
        <taxon>Bacteria</taxon>
        <taxon>Pseudomonadati</taxon>
        <taxon>Thermodesulfobacteriota</taxon>
        <taxon>Thermodesulfobacteria</taxon>
        <taxon>Thermodesulfobacteriales</taxon>
        <taxon>Thermodesulfobacteriaceae</taxon>
        <taxon>Thermodesulfobacterium</taxon>
    </lineage>
</organism>
<dbReference type="Proteomes" id="UP000028481">
    <property type="component" value="Chromosome"/>
</dbReference>
<proteinExistence type="predicted"/>
<accession>A0A075WTC4</accession>
<name>A0A075WTC4_9BACT</name>
<dbReference type="PaxDb" id="289377-HL41_01620"/>
<sequence length="185" mass="22311">MSEELTRFLEDNQEKIFKKWKSVFLSSLGEEAKKFFSREVDPFQNPFGHRIEETFQGLVRIVLGEFKWEEANYYLKRLVQLLAVQEQVPSKALNLFIQLKGIIREEIGEEFLKRFGIEEFLRLEDKINALLIKGFDYFYEYRERLNQIRYDEWKRNHFLLLKRAGLVYDPMEGMPQVEAEDKINQ</sequence>
<reference evidence="1 2" key="1">
    <citation type="journal article" date="2015" name="Genome Announc.">
        <title>Genome Sequence of a Sulfate-Reducing Thermophilic Bacterium, Thermodesulfobacterium commune DSM 2178T (Phylum Thermodesulfobacteria).</title>
        <authorList>
            <person name="Bhatnagar S."/>
            <person name="Badger J.H."/>
            <person name="Madupu R."/>
            <person name="Khouri H.M."/>
            <person name="O'Connor E.M."/>
            <person name="Robb F.T."/>
            <person name="Ward N.L."/>
            <person name="Eisen J.A."/>
        </authorList>
    </citation>
    <scope>NUCLEOTIDE SEQUENCE [LARGE SCALE GENOMIC DNA]</scope>
    <source>
        <strain evidence="1 2">DSM 2178</strain>
    </source>
</reference>